<sequence length="286" mass="33099">MTVINPKPINSNDTKNPKKPKCQRLSLNQIDVPFPISDQLNAVITSYKERKITGKPPNCFLLYRKALVREFNNHGYYLPAKEISPIASEKWRNKPEIVKQEYRVISEDIAKILQDTETPRILTPENFFSQNPVRAKKDIHCELRVSKVAEDVIQDFNFIDNTNMVGVSEPTTPINQRFPENNHFTIDTFNLEFINVSKSNPTSQDTTTTSTIESIEPQNSSEPTVLEDIFDSRQLTFPYEREVEEHIHESANVTFQNSYSIFQIVNPPSELLLNLMDHESYIYFKN</sequence>
<evidence type="ECO:0000313" key="3">
    <source>
        <dbReference type="EMBL" id="CAG8469491.1"/>
    </source>
</evidence>
<feature type="compositionally biased region" description="Low complexity" evidence="1">
    <location>
        <begin position="206"/>
        <end position="216"/>
    </location>
</feature>
<gene>
    <name evidence="3" type="ORF">AGERDE_LOCUS2665</name>
</gene>
<accession>A0A9N8W398</accession>
<dbReference type="InterPro" id="IPR009071">
    <property type="entry name" value="HMG_box_dom"/>
</dbReference>
<dbReference type="InterPro" id="IPR036910">
    <property type="entry name" value="HMG_box_dom_sf"/>
</dbReference>
<dbReference type="SUPFAM" id="SSF47095">
    <property type="entry name" value="HMG-box"/>
    <property type="match status" value="1"/>
</dbReference>
<comment type="caution">
    <text evidence="3">The sequence shown here is derived from an EMBL/GenBank/DDBJ whole genome shotgun (WGS) entry which is preliminary data.</text>
</comment>
<evidence type="ECO:0000313" key="4">
    <source>
        <dbReference type="Proteomes" id="UP000789831"/>
    </source>
</evidence>
<dbReference type="Gene3D" id="1.10.30.10">
    <property type="entry name" value="High mobility group box domain"/>
    <property type="match status" value="1"/>
</dbReference>
<feature type="region of interest" description="Disordered" evidence="1">
    <location>
        <begin position="1"/>
        <end position="21"/>
    </location>
</feature>
<dbReference type="Proteomes" id="UP000789831">
    <property type="component" value="Unassembled WGS sequence"/>
</dbReference>
<proteinExistence type="predicted"/>
<dbReference type="Pfam" id="PF00505">
    <property type="entry name" value="HMG_box"/>
    <property type="match status" value="1"/>
</dbReference>
<evidence type="ECO:0000259" key="2">
    <source>
        <dbReference type="Pfam" id="PF00505"/>
    </source>
</evidence>
<dbReference type="EMBL" id="CAJVPL010000229">
    <property type="protein sequence ID" value="CAG8469491.1"/>
    <property type="molecule type" value="Genomic_DNA"/>
</dbReference>
<protein>
    <submittedName>
        <fullName evidence="3">207_t:CDS:1</fullName>
    </submittedName>
</protein>
<feature type="domain" description="HMG box" evidence="2">
    <location>
        <begin position="55"/>
        <end position="104"/>
    </location>
</feature>
<feature type="region of interest" description="Disordered" evidence="1">
    <location>
        <begin position="200"/>
        <end position="221"/>
    </location>
</feature>
<keyword evidence="4" id="KW-1185">Reference proteome</keyword>
<name>A0A9N8W398_9GLOM</name>
<organism evidence="3 4">
    <name type="scientific">Ambispora gerdemannii</name>
    <dbReference type="NCBI Taxonomy" id="144530"/>
    <lineage>
        <taxon>Eukaryota</taxon>
        <taxon>Fungi</taxon>
        <taxon>Fungi incertae sedis</taxon>
        <taxon>Mucoromycota</taxon>
        <taxon>Glomeromycotina</taxon>
        <taxon>Glomeromycetes</taxon>
        <taxon>Archaeosporales</taxon>
        <taxon>Ambisporaceae</taxon>
        <taxon>Ambispora</taxon>
    </lineage>
</organism>
<evidence type="ECO:0000256" key="1">
    <source>
        <dbReference type="SAM" id="MobiDB-lite"/>
    </source>
</evidence>
<dbReference type="OrthoDB" id="2350136at2759"/>
<reference evidence="3" key="1">
    <citation type="submission" date="2021-06" db="EMBL/GenBank/DDBJ databases">
        <authorList>
            <person name="Kallberg Y."/>
            <person name="Tangrot J."/>
            <person name="Rosling A."/>
        </authorList>
    </citation>
    <scope>NUCLEOTIDE SEQUENCE</scope>
    <source>
        <strain evidence="3">MT106</strain>
    </source>
</reference>
<dbReference type="AlphaFoldDB" id="A0A9N8W398"/>